<evidence type="ECO:0000313" key="1">
    <source>
        <dbReference type="EMBL" id="KAL0632199.1"/>
    </source>
</evidence>
<dbReference type="SUPFAM" id="SSF49785">
    <property type="entry name" value="Galactose-binding domain-like"/>
    <property type="match status" value="1"/>
</dbReference>
<dbReference type="EMBL" id="JBBBZM010000181">
    <property type="protein sequence ID" value="KAL0632199.1"/>
    <property type="molecule type" value="Genomic_DNA"/>
</dbReference>
<dbReference type="Proteomes" id="UP001447188">
    <property type="component" value="Unassembled WGS sequence"/>
</dbReference>
<dbReference type="Gene3D" id="2.60.120.260">
    <property type="entry name" value="Galactose-binding domain-like"/>
    <property type="match status" value="1"/>
</dbReference>
<accession>A0ABR3G8B9</accession>
<name>A0ABR3G8B9_9PEZI</name>
<reference evidence="1 2" key="1">
    <citation type="submission" date="2024-02" db="EMBL/GenBank/DDBJ databases">
        <title>Discinaceae phylogenomics.</title>
        <authorList>
            <person name="Dirks A.C."/>
            <person name="James T.Y."/>
        </authorList>
    </citation>
    <scope>NUCLEOTIDE SEQUENCE [LARGE SCALE GENOMIC DNA]</scope>
    <source>
        <strain evidence="1 2">ACD0624</strain>
    </source>
</reference>
<proteinExistence type="predicted"/>
<gene>
    <name evidence="1" type="ORF">Q9L58_008909</name>
</gene>
<dbReference type="InterPro" id="IPR008979">
    <property type="entry name" value="Galactose-bd-like_sf"/>
</dbReference>
<protein>
    <submittedName>
        <fullName evidence="1">Uncharacterized protein</fullName>
    </submittedName>
</protein>
<keyword evidence="2" id="KW-1185">Reference proteome</keyword>
<organism evidence="1 2">
    <name type="scientific">Discina gigas</name>
    <dbReference type="NCBI Taxonomy" id="1032678"/>
    <lineage>
        <taxon>Eukaryota</taxon>
        <taxon>Fungi</taxon>
        <taxon>Dikarya</taxon>
        <taxon>Ascomycota</taxon>
        <taxon>Pezizomycotina</taxon>
        <taxon>Pezizomycetes</taxon>
        <taxon>Pezizales</taxon>
        <taxon>Discinaceae</taxon>
        <taxon>Discina</taxon>
    </lineage>
</organism>
<evidence type="ECO:0000313" key="2">
    <source>
        <dbReference type="Proteomes" id="UP001447188"/>
    </source>
</evidence>
<comment type="caution">
    <text evidence="1">The sequence shown here is derived from an EMBL/GenBank/DDBJ whole genome shotgun (WGS) entry which is preliminary data.</text>
</comment>
<sequence>MAQANVTLEVDMCQGARGYITIAGCRSGTCTPPLITLPDGGFEERLPWTGQPLTSVRGAWVYDNQRSGSRALQLSVGGRGASGSYELWQWITACPGVTYKLFAWAKTVDVSSNCVINWVMDDSYILVQNFTTTGYELATATWVAPVPLDELLILKVVMQCNATAPGVKVVYLDDVSLERVR</sequence>